<reference evidence="1" key="1">
    <citation type="submission" date="2016-11" db="EMBL/GenBank/DDBJ databases">
        <authorList>
            <person name="Jaros S."/>
            <person name="Januszkiewicz K."/>
            <person name="Wedrychowicz H."/>
        </authorList>
    </citation>
    <scope>NUCLEOTIDE SEQUENCE [LARGE SCALE GENOMIC DNA]</scope>
    <source>
        <strain evidence="1">Y48</strain>
    </source>
</reference>
<protein>
    <submittedName>
        <fullName evidence="1">Uncharacterized protein</fullName>
    </submittedName>
</protein>
<dbReference type="Proteomes" id="UP000183810">
    <property type="component" value="Chromosome"/>
</dbReference>
<accession>A0A1J0VNI2</accession>
<evidence type="ECO:0000313" key="1">
    <source>
        <dbReference type="EMBL" id="APE33603.1"/>
    </source>
</evidence>
<dbReference type="AlphaFoldDB" id="A0A1J0VNI2"/>
<dbReference type="KEGG" id="nsl:BOX37_06050"/>
<name>A0A1J0VNI2_9NOCA</name>
<evidence type="ECO:0000313" key="2">
    <source>
        <dbReference type="Proteomes" id="UP000183810"/>
    </source>
</evidence>
<gene>
    <name evidence="1" type="ORF">BOX37_06050</name>
</gene>
<sequence length="66" mass="6988">MVVAASGDRAAVPVPQELLCWIGAALLVFEHAGHQGGRDRLPVDRSAFAEQPDKALFGIEVFAAKS</sequence>
<dbReference type="EMBL" id="CP018082">
    <property type="protein sequence ID" value="APE33603.1"/>
    <property type="molecule type" value="Genomic_DNA"/>
</dbReference>
<keyword evidence="2" id="KW-1185">Reference proteome</keyword>
<proteinExistence type="predicted"/>
<organism evidence="1 2">
    <name type="scientific">Nocardia mangyaensis</name>
    <dbReference type="NCBI Taxonomy" id="2213200"/>
    <lineage>
        <taxon>Bacteria</taxon>
        <taxon>Bacillati</taxon>
        <taxon>Actinomycetota</taxon>
        <taxon>Actinomycetes</taxon>
        <taxon>Mycobacteriales</taxon>
        <taxon>Nocardiaceae</taxon>
        <taxon>Nocardia</taxon>
    </lineage>
</organism>